<name>A0A4Z0H7G1_9ACTN</name>
<sequence>MSASAASWASTRPSVLALATKLGLSNTTFRRHFADLAKEISAARSNPESAAAAEEHPSPYAILAARNAKLRRTNRSLTEKLRFAAAQIQHLAVDNARLREAFEDSTKVTRIDRTGRPGH</sequence>
<dbReference type="EMBL" id="SRID01000143">
    <property type="protein sequence ID" value="TGB07813.1"/>
    <property type="molecule type" value="Genomic_DNA"/>
</dbReference>
<comment type="caution">
    <text evidence="2">The sequence shown here is derived from an EMBL/GenBank/DDBJ whole genome shotgun (WGS) entry which is preliminary data.</text>
</comment>
<feature type="coiled-coil region" evidence="1">
    <location>
        <begin position="60"/>
        <end position="87"/>
    </location>
</feature>
<dbReference type="AlphaFoldDB" id="A0A4Z0H7G1"/>
<organism evidence="2 3">
    <name type="scientific">Streptomyces palmae</name>
    <dbReference type="NCBI Taxonomy" id="1701085"/>
    <lineage>
        <taxon>Bacteria</taxon>
        <taxon>Bacillati</taxon>
        <taxon>Actinomycetota</taxon>
        <taxon>Actinomycetes</taxon>
        <taxon>Kitasatosporales</taxon>
        <taxon>Streptomycetaceae</taxon>
        <taxon>Streptomyces</taxon>
    </lineage>
</organism>
<protein>
    <submittedName>
        <fullName evidence="2">Uncharacterized protein</fullName>
    </submittedName>
</protein>
<dbReference type="Proteomes" id="UP000297948">
    <property type="component" value="Unassembled WGS sequence"/>
</dbReference>
<keyword evidence="1" id="KW-0175">Coiled coil</keyword>
<evidence type="ECO:0000256" key="1">
    <source>
        <dbReference type="SAM" id="Coils"/>
    </source>
</evidence>
<evidence type="ECO:0000313" key="2">
    <source>
        <dbReference type="EMBL" id="TGB07813.1"/>
    </source>
</evidence>
<accession>A0A4Z0H7G1</accession>
<keyword evidence="3" id="KW-1185">Reference proteome</keyword>
<reference evidence="2 3" key="1">
    <citation type="submission" date="2019-03" db="EMBL/GenBank/DDBJ databases">
        <authorList>
            <person name="Gonzalez-Pimentel J.L."/>
        </authorList>
    </citation>
    <scope>NUCLEOTIDE SEQUENCE [LARGE SCALE GENOMIC DNA]</scope>
    <source>
        <strain evidence="2 3">JCM 31289</strain>
    </source>
</reference>
<proteinExistence type="predicted"/>
<gene>
    <name evidence="2" type="ORF">E4099_16570</name>
</gene>
<evidence type="ECO:0000313" key="3">
    <source>
        <dbReference type="Proteomes" id="UP000297948"/>
    </source>
</evidence>
<dbReference type="OrthoDB" id="4461391at2"/>
<dbReference type="RefSeq" id="WP_135339838.1">
    <property type="nucleotide sequence ID" value="NZ_JBHLTX010000017.1"/>
</dbReference>